<evidence type="ECO:0000313" key="2">
    <source>
        <dbReference type="EMBL" id="MQQ08348.1"/>
    </source>
</evidence>
<evidence type="ECO:0000259" key="1">
    <source>
        <dbReference type="SMART" id="SM00460"/>
    </source>
</evidence>
<dbReference type="Proteomes" id="UP000444174">
    <property type="component" value="Unassembled WGS sequence"/>
</dbReference>
<dbReference type="PANTHER" id="PTHR33490:SF6">
    <property type="entry name" value="SLL1049 PROTEIN"/>
    <property type="match status" value="1"/>
</dbReference>
<dbReference type="Pfam" id="PF01841">
    <property type="entry name" value="Transglut_core"/>
    <property type="match status" value="1"/>
</dbReference>
<feature type="domain" description="Transglutaminase-like" evidence="1">
    <location>
        <begin position="161"/>
        <end position="225"/>
    </location>
</feature>
<dbReference type="PANTHER" id="PTHR33490">
    <property type="entry name" value="BLR5614 PROTEIN-RELATED"/>
    <property type="match status" value="1"/>
</dbReference>
<dbReference type="InterPro" id="IPR002931">
    <property type="entry name" value="Transglutaminase-like"/>
</dbReference>
<dbReference type="SMART" id="SM00460">
    <property type="entry name" value="TGc"/>
    <property type="match status" value="1"/>
</dbReference>
<proteinExistence type="predicted"/>
<protein>
    <submittedName>
        <fullName evidence="2">Transglutaminase family protein</fullName>
    </submittedName>
</protein>
<gene>
    <name evidence="2" type="ORF">GFB49_07790</name>
</gene>
<dbReference type="InterPro" id="IPR013589">
    <property type="entry name" value="Bac_transglu_N"/>
</dbReference>
<dbReference type="AlphaFoldDB" id="A0A843YER5"/>
<dbReference type="Gene3D" id="3.10.620.30">
    <property type="match status" value="1"/>
</dbReference>
<reference evidence="2 3" key="1">
    <citation type="submission" date="2019-10" db="EMBL/GenBank/DDBJ databases">
        <title>Epibacterium sp. nov., isolated from seawater.</title>
        <authorList>
            <person name="Zhang X."/>
            <person name="Li N."/>
        </authorList>
    </citation>
    <scope>NUCLEOTIDE SEQUENCE [LARGE SCALE GENOMIC DNA]</scope>
    <source>
        <strain evidence="2 3">SM1979</strain>
    </source>
</reference>
<organism evidence="2 3">
    <name type="scientific">Tritonibacter litoralis</name>
    <dbReference type="NCBI Taxonomy" id="2662264"/>
    <lineage>
        <taxon>Bacteria</taxon>
        <taxon>Pseudomonadati</taxon>
        <taxon>Pseudomonadota</taxon>
        <taxon>Alphaproteobacteria</taxon>
        <taxon>Rhodobacterales</taxon>
        <taxon>Paracoccaceae</taxon>
        <taxon>Tritonibacter</taxon>
    </lineage>
</organism>
<comment type="caution">
    <text evidence="2">The sequence shown here is derived from an EMBL/GenBank/DDBJ whole genome shotgun (WGS) entry which is preliminary data.</text>
</comment>
<sequence>MKLTITHKTTYDYDTPVHYALQKLRLIPRTGHGQTVLNWQTEINGGEKQVTFDDQFVNHTELVKVTPGTTRIEIISTGEVEVHNQNGVIGQHNGYAPLWLFEEATAMTAAGNQIRHLASLVRQETADLDDVARLHHLSKAILSRVTYETGQTDSTTTAEMALSAGHGVCQDHSHIMIAAARVLGYPARYISGYLFMDGYDQQDATHAWAEIWITGLGWVGFDVSNGISPDGRYVRVATGRDYSDAAPILGIRQGVGAENLHVSLQVQQ</sequence>
<accession>A0A843YER5</accession>
<dbReference type="Pfam" id="PF08379">
    <property type="entry name" value="Bact_transglu_N"/>
    <property type="match status" value="1"/>
</dbReference>
<keyword evidence="3" id="KW-1185">Reference proteome</keyword>
<name>A0A843YER5_9RHOB</name>
<dbReference type="InterPro" id="IPR038765">
    <property type="entry name" value="Papain-like_cys_pep_sf"/>
</dbReference>
<dbReference type="SUPFAM" id="SSF54001">
    <property type="entry name" value="Cysteine proteinases"/>
    <property type="match status" value="1"/>
</dbReference>
<evidence type="ECO:0000313" key="3">
    <source>
        <dbReference type="Proteomes" id="UP000444174"/>
    </source>
</evidence>
<dbReference type="EMBL" id="WIBF01000003">
    <property type="protein sequence ID" value="MQQ08348.1"/>
    <property type="molecule type" value="Genomic_DNA"/>
</dbReference>
<dbReference type="RefSeq" id="WP_153215322.1">
    <property type="nucleotide sequence ID" value="NZ_WIBF01000003.1"/>
</dbReference>